<proteinExistence type="predicted"/>
<evidence type="ECO:0000313" key="2">
    <source>
        <dbReference type="Proteomes" id="UP001198565"/>
    </source>
</evidence>
<comment type="caution">
    <text evidence="1">The sequence shown here is derived from an EMBL/GenBank/DDBJ whole genome shotgun (WGS) entry which is preliminary data.</text>
</comment>
<keyword evidence="2" id="KW-1185">Reference proteome</keyword>
<accession>A0ABS7QXQ1</accession>
<organism evidence="1 2">
    <name type="scientific">Streptantibioticus parmotrematis</name>
    <dbReference type="NCBI Taxonomy" id="2873249"/>
    <lineage>
        <taxon>Bacteria</taxon>
        <taxon>Bacillati</taxon>
        <taxon>Actinomycetota</taxon>
        <taxon>Actinomycetes</taxon>
        <taxon>Kitasatosporales</taxon>
        <taxon>Streptomycetaceae</taxon>
        <taxon>Streptantibioticus</taxon>
    </lineage>
</organism>
<dbReference type="EMBL" id="JAINVZ010000020">
    <property type="protein sequence ID" value="MBY8887978.1"/>
    <property type="molecule type" value="Genomic_DNA"/>
</dbReference>
<evidence type="ECO:0000313" key="1">
    <source>
        <dbReference type="EMBL" id="MBY8887978.1"/>
    </source>
</evidence>
<protein>
    <submittedName>
        <fullName evidence="1">Uncharacterized protein</fullName>
    </submittedName>
</protein>
<sequence>MAPGGFSRLPSGSVVVALTLPHPDAARHGGTGTIRVLVHAANRQRALTRVRNLGFRSVRLTGNAEPPTPDEISAVLHHPDGMVWRRKEACDTDLWQPLSALRA</sequence>
<gene>
    <name evidence="1" type="ORF">K7472_24510</name>
</gene>
<dbReference type="RefSeq" id="WP_222980715.1">
    <property type="nucleotide sequence ID" value="NZ_JAINVZ010000020.1"/>
</dbReference>
<name>A0ABS7QXQ1_9ACTN</name>
<dbReference type="Proteomes" id="UP001198565">
    <property type="component" value="Unassembled WGS sequence"/>
</dbReference>
<reference evidence="1 2" key="1">
    <citation type="submission" date="2021-08" db="EMBL/GenBank/DDBJ databases">
        <title>Streptomyces sp. PTM05 isolated from lichen.</title>
        <authorList>
            <person name="Somphong A."/>
            <person name="Phongsopitanun W."/>
            <person name="Tanasupawat S."/>
        </authorList>
    </citation>
    <scope>NUCLEOTIDE SEQUENCE [LARGE SCALE GENOMIC DNA]</scope>
    <source>
        <strain evidence="1 2">Ptm05</strain>
    </source>
</reference>